<feature type="compositionally biased region" description="Basic and acidic residues" evidence="1">
    <location>
        <begin position="9"/>
        <end position="24"/>
    </location>
</feature>
<organism evidence="2 3">
    <name type="scientific">Streptomyces minutiscleroticus</name>
    <dbReference type="NCBI Taxonomy" id="68238"/>
    <lineage>
        <taxon>Bacteria</taxon>
        <taxon>Bacillati</taxon>
        <taxon>Actinomycetota</taxon>
        <taxon>Actinomycetes</taxon>
        <taxon>Kitasatosporales</taxon>
        <taxon>Streptomycetaceae</taxon>
        <taxon>Streptomyces</taxon>
    </lineage>
</organism>
<reference evidence="2" key="1">
    <citation type="journal article" date="2014" name="Int. J. Syst. Evol. Microbiol.">
        <title>Complete genome sequence of Corynebacterium casei LMG S-19264T (=DSM 44701T), isolated from a smear-ripened cheese.</title>
        <authorList>
            <consortium name="US DOE Joint Genome Institute (JGI-PGF)"/>
            <person name="Walter F."/>
            <person name="Albersmeier A."/>
            <person name="Kalinowski J."/>
            <person name="Ruckert C."/>
        </authorList>
    </citation>
    <scope>NUCLEOTIDE SEQUENCE</scope>
    <source>
        <strain evidence="2">JCM 4790</strain>
    </source>
</reference>
<gene>
    <name evidence="2" type="ORF">GCM10010358_80640</name>
</gene>
<evidence type="ECO:0000313" key="2">
    <source>
        <dbReference type="EMBL" id="GGY16920.1"/>
    </source>
</evidence>
<proteinExistence type="predicted"/>
<comment type="caution">
    <text evidence="2">The sequence shown here is derived from an EMBL/GenBank/DDBJ whole genome shotgun (WGS) entry which is preliminary data.</text>
</comment>
<dbReference type="Proteomes" id="UP000619244">
    <property type="component" value="Unassembled WGS sequence"/>
</dbReference>
<protein>
    <submittedName>
        <fullName evidence="2">Uncharacterized protein</fullName>
    </submittedName>
</protein>
<accession>A0A918UAG1</accession>
<evidence type="ECO:0000256" key="1">
    <source>
        <dbReference type="SAM" id="MobiDB-lite"/>
    </source>
</evidence>
<keyword evidence="3" id="KW-1185">Reference proteome</keyword>
<reference evidence="2" key="2">
    <citation type="submission" date="2020-09" db="EMBL/GenBank/DDBJ databases">
        <authorList>
            <person name="Sun Q."/>
            <person name="Ohkuma M."/>
        </authorList>
    </citation>
    <scope>NUCLEOTIDE SEQUENCE</scope>
    <source>
        <strain evidence="2">JCM 4790</strain>
    </source>
</reference>
<dbReference type="EMBL" id="BMVU01000113">
    <property type="protein sequence ID" value="GGY16920.1"/>
    <property type="molecule type" value="Genomic_DNA"/>
</dbReference>
<dbReference type="AlphaFoldDB" id="A0A918UAG1"/>
<name>A0A918UAG1_9ACTN</name>
<sequence length="117" mass="13330">MDSDLPEPEPPRPWHPEEGPEPRVRTWPPGDRPALAVWAHGAWHYAPVTARQDFADGSIRPHHLLAPIEEPRVLLGVLGRTRAVVCRRLHSRRRRLVPLLPSADKIRRTNYGQGNLL</sequence>
<evidence type="ECO:0000313" key="3">
    <source>
        <dbReference type="Proteomes" id="UP000619244"/>
    </source>
</evidence>
<feature type="region of interest" description="Disordered" evidence="1">
    <location>
        <begin position="1"/>
        <end position="30"/>
    </location>
</feature>